<evidence type="ECO:0000313" key="1">
    <source>
        <dbReference type="EMBL" id="MBB3187673.1"/>
    </source>
</evidence>
<dbReference type="Proteomes" id="UP000544222">
    <property type="component" value="Unassembled WGS sequence"/>
</dbReference>
<keyword evidence="2" id="KW-1185">Reference proteome</keyword>
<reference evidence="1 2" key="1">
    <citation type="submission" date="2020-08" db="EMBL/GenBank/DDBJ databases">
        <title>Genomic Encyclopedia of Type Strains, Phase IV (KMG-IV): sequencing the most valuable type-strain genomes for metagenomic binning, comparative biology and taxonomic classification.</title>
        <authorList>
            <person name="Goeker M."/>
        </authorList>
    </citation>
    <scope>NUCLEOTIDE SEQUENCE [LARGE SCALE GENOMIC DNA]</scope>
    <source>
        <strain evidence="1 2">DSM 27471</strain>
    </source>
</reference>
<evidence type="ECO:0000313" key="2">
    <source>
        <dbReference type="Proteomes" id="UP000544222"/>
    </source>
</evidence>
<name>A0A7W5DS13_9PORP</name>
<protein>
    <submittedName>
        <fullName evidence="1">Uncharacterized protein</fullName>
    </submittedName>
</protein>
<organism evidence="1 2">
    <name type="scientific">Microbacter margulisiae</name>
    <dbReference type="NCBI Taxonomy" id="1350067"/>
    <lineage>
        <taxon>Bacteria</taxon>
        <taxon>Pseudomonadati</taxon>
        <taxon>Bacteroidota</taxon>
        <taxon>Bacteroidia</taxon>
        <taxon>Bacteroidales</taxon>
        <taxon>Porphyromonadaceae</taxon>
        <taxon>Microbacter</taxon>
    </lineage>
</organism>
<sequence length="96" mass="11340">MAFAYHIAYRADSFNCGQTTLHFVHTFVHFVHETENCLHETEHFVHEIMFLTYNMPHFLGEKGISYMKNVISYTICIISCTKWIFVDMKNIIVCTQ</sequence>
<dbReference type="AlphaFoldDB" id="A0A7W5DS13"/>
<dbReference type="EMBL" id="JACHYB010000001">
    <property type="protein sequence ID" value="MBB3187673.1"/>
    <property type="molecule type" value="Genomic_DNA"/>
</dbReference>
<comment type="caution">
    <text evidence="1">The sequence shown here is derived from an EMBL/GenBank/DDBJ whole genome shotgun (WGS) entry which is preliminary data.</text>
</comment>
<proteinExistence type="predicted"/>
<accession>A0A7W5DS13</accession>
<gene>
    <name evidence="1" type="ORF">FHX64_001836</name>
</gene>